<keyword evidence="2" id="KW-0812">Transmembrane</keyword>
<keyword evidence="3" id="KW-1185">Reference proteome</keyword>
<reference evidence="4" key="1">
    <citation type="submission" date="2016-11" db="UniProtKB">
        <authorList>
            <consortium name="WormBaseParasite"/>
        </authorList>
    </citation>
    <scope>IDENTIFICATION</scope>
</reference>
<evidence type="ECO:0000256" key="2">
    <source>
        <dbReference type="SAM" id="Phobius"/>
    </source>
</evidence>
<evidence type="ECO:0000256" key="1">
    <source>
        <dbReference type="SAM" id="MobiDB-lite"/>
    </source>
</evidence>
<name>A0A1I7WH80_HETBA</name>
<accession>A0A1I7WH80</accession>
<feature type="transmembrane region" description="Helical" evidence="2">
    <location>
        <begin position="104"/>
        <end position="127"/>
    </location>
</feature>
<keyword evidence="2" id="KW-1133">Transmembrane helix</keyword>
<feature type="region of interest" description="Disordered" evidence="1">
    <location>
        <begin position="47"/>
        <end position="70"/>
    </location>
</feature>
<evidence type="ECO:0000313" key="4">
    <source>
        <dbReference type="WBParaSite" id="Hba_04310"/>
    </source>
</evidence>
<sequence length="192" mass="22042">MESASGHWSGTDPAILFPPQFIYLYIYLFIPSCVFSSYRSNLAETTRLTNKKQRAGTDPARRLPDFETSTTRPREHISRASVSELVSRLGHLDRRVAFNNLVDFMPINLLIVMLRLLLILTTLSSVFSQMTFSDGWEKRSIPFVHQILPHIQQQDLCNADYSQGLVKLHQQMMALHAKYKNCQAKRDGNQDI</sequence>
<protein>
    <submittedName>
        <fullName evidence="4">Uncharacterized protein</fullName>
    </submittedName>
</protein>
<dbReference type="Proteomes" id="UP000095283">
    <property type="component" value="Unplaced"/>
</dbReference>
<keyword evidence="2" id="KW-0472">Membrane</keyword>
<proteinExistence type="predicted"/>
<evidence type="ECO:0000313" key="3">
    <source>
        <dbReference type="Proteomes" id="UP000095283"/>
    </source>
</evidence>
<organism evidence="3 4">
    <name type="scientific">Heterorhabditis bacteriophora</name>
    <name type="common">Entomopathogenic nematode worm</name>
    <dbReference type="NCBI Taxonomy" id="37862"/>
    <lineage>
        <taxon>Eukaryota</taxon>
        <taxon>Metazoa</taxon>
        <taxon>Ecdysozoa</taxon>
        <taxon>Nematoda</taxon>
        <taxon>Chromadorea</taxon>
        <taxon>Rhabditida</taxon>
        <taxon>Rhabditina</taxon>
        <taxon>Rhabditomorpha</taxon>
        <taxon>Strongyloidea</taxon>
        <taxon>Heterorhabditidae</taxon>
        <taxon>Heterorhabditis</taxon>
    </lineage>
</organism>
<dbReference type="WBParaSite" id="Hba_04310">
    <property type="protein sequence ID" value="Hba_04310"/>
    <property type="gene ID" value="Hba_04310"/>
</dbReference>
<feature type="transmembrane region" description="Helical" evidence="2">
    <location>
        <begin position="20"/>
        <end position="38"/>
    </location>
</feature>
<dbReference type="AlphaFoldDB" id="A0A1I7WH80"/>